<dbReference type="Pfam" id="PF08434">
    <property type="entry name" value="CLCA"/>
    <property type="match status" value="1"/>
</dbReference>
<dbReference type="SMART" id="SM00185">
    <property type="entry name" value="ARM"/>
    <property type="match status" value="5"/>
</dbReference>
<proteinExistence type="predicted"/>
<dbReference type="InterPro" id="IPR036465">
    <property type="entry name" value="vWFA_dom_sf"/>
</dbReference>
<evidence type="ECO:0000256" key="3">
    <source>
        <dbReference type="SAM" id="MobiDB-lite"/>
    </source>
</evidence>
<gene>
    <name evidence="7" type="ORF">Pmani_028688</name>
</gene>
<evidence type="ECO:0000259" key="4">
    <source>
        <dbReference type="Pfam" id="PF08434"/>
    </source>
</evidence>
<dbReference type="Gene3D" id="1.25.10.10">
    <property type="entry name" value="Leucine-rich Repeat Variant"/>
    <property type="match status" value="1"/>
</dbReference>
<feature type="domain" description="Protein zer-1 homolog-like C-terminal" evidence="5">
    <location>
        <begin position="1505"/>
        <end position="1856"/>
    </location>
</feature>
<dbReference type="Gene3D" id="3.80.10.10">
    <property type="entry name" value="Ribonuclease Inhibitor"/>
    <property type="match status" value="1"/>
</dbReference>
<dbReference type="InterPro" id="IPR013642">
    <property type="entry name" value="CLCA_N"/>
</dbReference>
<name>A0AAE1NZ14_9EUCA</name>
<feature type="region of interest" description="Disordered" evidence="3">
    <location>
        <begin position="979"/>
        <end position="1000"/>
    </location>
</feature>
<accession>A0AAE1NZ14</accession>
<dbReference type="Gene3D" id="3.40.50.410">
    <property type="entry name" value="von Willebrand factor, type A domain"/>
    <property type="match status" value="1"/>
</dbReference>
<evidence type="ECO:0000313" key="7">
    <source>
        <dbReference type="EMBL" id="KAK4299004.1"/>
    </source>
</evidence>
<feature type="region of interest" description="Disordered" evidence="3">
    <location>
        <begin position="921"/>
        <end position="964"/>
    </location>
</feature>
<evidence type="ECO:0000259" key="6">
    <source>
        <dbReference type="Pfam" id="PF25013"/>
    </source>
</evidence>
<feature type="domain" description="Calcium-activated chloride channel N-terminal" evidence="4">
    <location>
        <begin position="4"/>
        <end position="229"/>
    </location>
</feature>
<dbReference type="PANTHER" id="PTHR12904">
    <property type="match status" value="1"/>
</dbReference>
<protein>
    <submittedName>
        <fullName evidence="7">Uncharacterized protein</fullName>
    </submittedName>
</protein>
<dbReference type="GO" id="GO:0031462">
    <property type="term" value="C:Cul2-RING ubiquitin ligase complex"/>
    <property type="evidence" value="ECO:0007669"/>
    <property type="project" value="TreeGrafter"/>
</dbReference>
<comment type="caution">
    <text evidence="7">The sequence shown here is derived from an EMBL/GenBank/DDBJ whole genome shotgun (WGS) entry which is preliminary data.</text>
</comment>
<dbReference type="InterPro" id="IPR016024">
    <property type="entry name" value="ARM-type_fold"/>
</dbReference>
<dbReference type="PANTHER" id="PTHR12904:SF22">
    <property type="entry name" value="ZYG-11 FAMILY MEMBER B, CELL CYCLE REGULATOR"/>
    <property type="match status" value="1"/>
</dbReference>
<dbReference type="InterPro" id="IPR055142">
    <property type="entry name" value="ZER1-like_C"/>
</dbReference>
<dbReference type="SUPFAM" id="SSF53300">
    <property type="entry name" value="vWA-like"/>
    <property type="match status" value="1"/>
</dbReference>
<keyword evidence="1" id="KW-0433">Leucine-rich repeat</keyword>
<dbReference type="InterPro" id="IPR056845">
    <property type="entry name" value="LRR_Zer-1"/>
</dbReference>
<dbReference type="SUPFAM" id="SSF52047">
    <property type="entry name" value="RNI-like"/>
    <property type="match status" value="1"/>
</dbReference>
<dbReference type="InterPro" id="IPR032675">
    <property type="entry name" value="LRR_dom_sf"/>
</dbReference>
<dbReference type="InterPro" id="IPR051341">
    <property type="entry name" value="Zyg-11_UBL_adapter"/>
</dbReference>
<feature type="compositionally biased region" description="Low complexity" evidence="3">
    <location>
        <begin position="949"/>
        <end position="958"/>
    </location>
</feature>
<feature type="compositionally biased region" description="Low complexity" evidence="3">
    <location>
        <begin position="985"/>
        <end position="1000"/>
    </location>
</feature>
<dbReference type="Proteomes" id="UP001292094">
    <property type="component" value="Unassembled WGS sequence"/>
</dbReference>
<dbReference type="Pfam" id="PF22964">
    <property type="entry name" value="ZER1-like_2nd"/>
    <property type="match status" value="1"/>
</dbReference>
<evidence type="ECO:0000313" key="8">
    <source>
        <dbReference type="Proteomes" id="UP001292094"/>
    </source>
</evidence>
<dbReference type="EMBL" id="JAWZYT010003317">
    <property type="protein sequence ID" value="KAK4299004.1"/>
    <property type="molecule type" value="Genomic_DNA"/>
</dbReference>
<reference evidence="7" key="1">
    <citation type="submission" date="2023-11" db="EMBL/GenBank/DDBJ databases">
        <title>Genome assemblies of two species of porcelain crab, Petrolisthes cinctipes and Petrolisthes manimaculis (Anomura: Porcellanidae).</title>
        <authorList>
            <person name="Angst P."/>
        </authorList>
    </citation>
    <scope>NUCLEOTIDE SEQUENCE</scope>
    <source>
        <strain evidence="7">PB745_02</strain>
        <tissue evidence="7">Gill</tissue>
    </source>
</reference>
<dbReference type="Pfam" id="PF25013">
    <property type="entry name" value="LRR_Zer-1"/>
    <property type="match status" value="1"/>
</dbReference>
<evidence type="ECO:0000256" key="2">
    <source>
        <dbReference type="ARBA" id="ARBA00022786"/>
    </source>
</evidence>
<evidence type="ECO:0000256" key="1">
    <source>
        <dbReference type="ARBA" id="ARBA00022614"/>
    </source>
</evidence>
<dbReference type="InterPro" id="IPR000225">
    <property type="entry name" value="Armadillo"/>
</dbReference>
<keyword evidence="2" id="KW-0833">Ubl conjugation pathway</keyword>
<feature type="domain" description="Zer-1-like leucine-rich repeats region" evidence="6">
    <location>
        <begin position="1309"/>
        <end position="1411"/>
    </location>
</feature>
<dbReference type="SUPFAM" id="SSF48371">
    <property type="entry name" value="ARM repeat"/>
    <property type="match status" value="1"/>
</dbReference>
<dbReference type="InterPro" id="IPR011989">
    <property type="entry name" value="ARM-like"/>
</dbReference>
<sequence>MYSVIRSASSTVFVATRERAHFRQVRVLVPPSWTPATCPALTELHNATGERWDEADVRVTEGRHPNYGARPWTLNSRGCGHSGDYLSLGHQLLLQNFTLHNGRLLARAWLQYRYGVFEEEGQTGNPVHPPHYRAPDASWVPNTCANLPVPPNPSCDPGNLSCDFTLTQEENPGLSSSFMAFPELETVRELCDEGSHNREAPTKHNLICSGKSVWEVMRASPDFQNNRNMEDGLRESEVSFMYVRARPPRIVLLVEDTNVMNVQKRWDFMRKAVRKMVTYDIPDGYSVGLVVFDSVSGVRHPLTSLSDANREKVGSSLPRNPSQVGEHKRCVVCGLRAALGLLNGGWGGGHVVLVAGGSGSIPQEEATEAAHLLSSARVTLHVIVYPHTEKYPQPSGGLATLALQSGGGAFIVPDEGIGEDSKLGMYYNLLDSLYHTLGSVAGRGALPVKVHSAEHPGGRVEVSEGSFVVDPGLGADTVFTVFYYDVTHVGNLIHLVSPSGQVIDTANMQTEDANMNMITVRLVAAQVTPGRWRYKVDNRADSHQALFVQVTSRPRPRPSAPRVTVRAWTSHKLGVVNASDISRPLALYCEVRAGVGGIETATVTATITKLGYTINGTQYPPITTHLLDNGLTGPDMTKGDGVYSRHIPSLEVGQYSVMVRVEGEVDGSKFTRHVRVGLVDVEGTPPTHDTLPPSRVVDLRASLLPDTPNQVGFMWTAPGGDLDYGMADRYVVMMSGNQRDLKEGGGVVVEGWPTPMPAPTVQQHTLTWQRYDTVAYVALYAVDDEGNTGVLSNIVAVFVPSPPTTTASPPPSQPPSIYANSSAVMEGSGGPTLAALDTRQLAVVFGCVGGFLIVVAIIVCYCTAAHRRHRKAAAAKKVQDTSPDAYSVTVTVASKDFTEGKEPLKEGMKKEYMSPVESWSASQLLSGHQDKRASVSGRSDNTSDHSASTKKSYSGSSGPLEYYGEGQYQYRHPAYPDHYPAPSDGYPTPTEGYPTPTEGYPNEGYNSVPMEARSYISSQPSDSFLSVSCDLLPSSSGPPAYPTYPTYDATLRSTKVPPPIPPKPKVLYTPEPYIYDTNSLDPHSSTPSVASEKRVRNPRGFWCLYFPDDVPQVGPYVCINDYAMMVESPGSLQELIVEFIASHVSEVSYIPQTSASPSNPPQKLLFRDANAFFHQKMANLLLLTLDRKGLLNDLNLTLFNPLVIRLNQVNLHNADNVTCQGLRVLKNHQIQSVEVKNMTQVSVDELISCFGEWTLNNIQKLSVSGSSFETNVNKGSFSPRLYVGLSKLKNLHILNVSGTKLASHALTNICSDLQLLSSLDISNCSELGSVECLKTRKNTIRSLNMYNLKVLMSKETYDTLMELKELVHLDVSENKNVLDVWERLGTCPIVPALLRDTNFGPKLRSLDISGQDQTKLDDLHIFLKGHSDLEFLGLMLTPLCLDTVFLDGFNISVTGVARADQLVEALRRYPTRKEYVPKILYKIFMLTTHFETPRPDVIKLILPVMNAHSSESSIQLAGTACLYNLTKGPVGEQVHPHVLREVVHTTLTAMNTFPTHAQLQKNGLLTLCCDRILHEVTFDKYWCARLVLDCLLSFHDPSTDRMAVAICSILAAKISTAQTTLLGAKNDYMKKLLTLVQMRMEEKRVDITLKFTLSALWNLTDESPATCKVFLQENGLDLFLKLLKVFANDAAVETKVLGLLNNIAEVSPLRSALINKNFLCQLEQLLWSPNVDVSYFAAGIVAHLVCASQDSWQDSTLARGSLLEELGKVVTSWEQPKEEMVAYRSFQPFIPLLTALNMYQVQLWAVWALHHVTTKNSKRYCHMLVREGVDAVLRRLASLPDSEATVKDLAGKVVTVLSQNGYPNAVE</sequence>
<organism evidence="7 8">
    <name type="scientific">Petrolisthes manimaculis</name>
    <dbReference type="NCBI Taxonomy" id="1843537"/>
    <lineage>
        <taxon>Eukaryota</taxon>
        <taxon>Metazoa</taxon>
        <taxon>Ecdysozoa</taxon>
        <taxon>Arthropoda</taxon>
        <taxon>Crustacea</taxon>
        <taxon>Multicrustacea</taxon>
        <taxon>Malacostraca</taxon>
        <taxon>Eumalacostraca</taxon>
        <taxon>Eucarida</taxon>
        <taxon>Decapoda</taxon>
        <taxon>Pleocyemata</taxon>
        <taxon>Anomura</taxon>
        <taxon>Galatheoidea</taxon>
        <taxon>Porcellanidae</taxon>
        <taxon>Petrolisthes</taxon>
    </lineage>
</organism>
<evidence type="ECO:0000259" key="5">
    <source>
        <dbReference type="Pfam" id="PF22964"/>
    </source>
</evidence>
<keyword evidence="8" id="KW-1185">Reference proteome</keyword>